<evidence type="ECO:0000313" key="5">
    <source>
        <dbReference type="Proteomes" id="UP000738349"/>
    </source>
</evidence>
<dbReference type="SUPFAM" id="SSF51735">
    <property type="entry name" value="NAD(P)-binding Rossmann-fold domains"/>
    <property type="match status" value="1"/>
</dbReference>
<gene>
    <name evidence="4" type="ORF">EDB81DRAFT_727918</name>
</gene>
<comment type="similarity">
    <text evidence="2">Belongs to the NAD(P)-dependent epimerase/dehydratase family. Dihydroflavonol-4-reductase subfamily.</text>
</comment>
<evidence type="ECO:0000259" key="3">
    <source>
        <dbReference type="Pfam" id="PF01370"/>
    </source>
</evidence>
<sequence>MTSQTHLITGGSGFIAIHLVHQLLEAGYTVRTTVRSLNNVPKVQPLRGLQEKYPGKLELFEADLLKPGSFETAMQGCSLVHHVASPFLMAEKIKDGQKEMVEPALQGTKNVLNSVNNTESVKRVILTSTIGAIFGDYIDVRSMKDNMLHESYFNESSSATHNPYHYSKVLAEKEAWKIQKAQSRWDMVVICPGLVLGPSLTTGSDSGSLFLLDELFSGQLWFGVPDLNFCTVDVREVVTAHIRAAENASASGRYIITDKEMARFIDISKHIRSHAEHPWVLPRHLLPTPLVRVVGPLFGLTSTWMRANLGIRFSVDNERSIKELGLSYRPLTETLDDHYESWVAQRAKQAAKSKESGK</sequence>
<comment type="caution">
    <text evidence="4">The sequence shown here is derived from an EMBL/GenBank/DDBJ whole genome shotgun (WGS) entry which is preliminary data.</text>
</comment>
<dbReference type="OrthoDB" id="2735536at2759"/>
<dbReference type="PANTHER" id="PTHR10366">
    <property type="entry name" value="NAD DEPENDENT EPIMERASE/DEHYDRATASE"/>
    <property type="match status" value="1"/>
</dbReference>
<evidence type="ECO:0000256" key="1">
    <source>
        <dbReference type="ARBA" id="ARBA00023002"/>
    </source>
</evidence>
<dbReference type="Proteomes" id="UP000738349">
    <property type="component" value="Unassembled WGS sequence"/>
</dbReference>
<keyword evidence="1" id="KW-0560">Oxidoreductase</keyword>
<dbReference type="InterPro" id="IPR050425">
    <property type="entry name" value="NAD(P)_dehydrat-like"/>
</dbReference>
<dbReference type="InterPro" id="IPR001509">
    <property type="entry name" value="Epimerase_deHydtase"/>
</dbReference>
<reference evidence="4" key="1">
    <citation type="journal article" date="2021" name="Nat. Commun.">
        <title>Genetic determinants of endophytism in the Arabidopsis root mycobiome.</title>
        <authorList>
            <person name="Mesny F."/>
            <person name="Miyauchi S."/>
            <person name="Thiergart T."/>
            <person name="Pickel B."/>
            <person name="Atanasova L."/>
            <person name="Karlsson M."/>
            <person name="Huettel B."/>
            <person name="Barry K.W."/>
            <person name="Haridas S."/>
            <person name="Chen C."/>
            <person name="Bauer D."/>
            <person name="Andreopoulos W."/>
            <person name="Pangilinan J."/>
            <person name="LaButti K."/>
            <person name="Riley R."/>
            <person name="Lipzen A."/>
            <person name="Clum A."/>
            <person name="Drula E."/>
            <person name="Henrissat B."/>
            <person name="Kohler A."/>
            <person name="Grigoriev I.V."/>
            <person name="Martin F.M."/>
            <person name="Hacquard S."/>
        </authorList>
    </citation>
    <scope>NUCLEOTIDE SEQUENCE</scope>
    <source>
        <strain evidence="4">MPI-CAGE-AT-0147</strain>
    </source>
</reference>
<dbReference type="GO" id="GO:0016616">
    <property type="term" value="F:oxidoreductase activity, acting on the CH-OH group of donors, NAD or NADP as acceptor"/>
    <property type="evidence" value="ECO:0007669"/>
    <property type="project" value="TreeGrafter"/>
</dbReference>
<dbReference type="Pfam" id="PF01370">
    <property type="entry name" value="Epimerase"/>
    <property type="match status" value="1"/>
</dbReference>
<name>A0A9P9E573_9HYPO</name>
<accession>A0A9P9E573</accession>
<dbReference type="EMBL" id="JAGMUV010000017">
    <property type="protein sequence ID" value="KAH7130972.1"/>
    <property type="molecule type" value="Genomic_DNA"/>
</dbReference>
<evidence type="ECO:0000256" key="2">
    <source>
        <dbReference type="ARBA" id="ARBA00023445"/>
    </source>
</evidence>
<feature type="domain" description="NAD-dependent epimerase/dehydratase" evidence="3">
    <location>
        <begin position="7"/>
        <end position="247"/>
    </location>
</feature>
<organism evidence="4 5">
    <name type="scientific">Dactylonectria macrodidyma</name>
    <dbReference type="NCBI Taxonomy" id="307937"/>
    <lineage>
        <taxon>Eukaryota</taxon>
        <taxon>Fungi</taxon>
        <taxon>Dikarya</taxon>
        <taxon>Ascomycota</taxon>
        <taxon>Pezizomycotina</taxon>
        <taxon>Sordariomycetes</taxon>
        <taxon>Hypocreomycetidae</taxon>
        <taxon>Hypocreales</taxon>
        <taxon>Nectriaceae</taxon>
        <taxon>Dactylonectria</taxon>
    </lineage>
</organism>
<dbReference type="PANTHER" id="PTHR10366:SF564">
    <property type="entry name" value="STEROL-4-ALPHA-CARBOXYLATE 3-DEHYDROGENASE, DECARBOXYLATING"/>
    <property type="match status" value="1"/>
</dbReference>
<dbReference type="Gene3D" id="3.40.50.720">
    <property type="entry name" value="NAD(P)-binding Rossmann-like Domain"/>
    <property type="match status" value="1"/>
</dbReference>
<evidence type="ECO:0000313" key="4">
    <source>
        <dbReference type="EMBL" id="KAH7130972.1"/>
    </source>
</evidence>
<dbReference type="FunFam" id="3.40.50.720:FF:000085">
    <property type="entry name" value="Dihydroflavonol reductase"/>
    <property type="match status" value="1"/>
</dbReference>
<dbReference type="AlphaFoldDB" id="A0A9P9E573"/>
<keyword evidence="5" id="KW-1185">Reference proteome</keyword>
<proteinExistence type="inferred from homology"/>
<protein>
    <submittedName>
        <fullName evidence="4">NAD dependent epimerase/dehydratase</fullName>
    </submittedName>
</protein>
<dbReference type="InterPro" id="IPR036291">
    <property type="entry name" value="NAD(P)-bd_dom_sf"/>
</dbReference>